<gene>
    <name evidence="6" type="ORF">LCGC14_0597790</name>
</gene>
<comment type="caution">
    <text evidence="6">The sequence shown here is derived from an EMBL/GenBank/DDBJ whole genome shotgun (WGS) entry which is preliminary data.</text>
</comment>
<evidence type="ECO:0000259" key="5">
    <source>
        <dbReference type="Pfam" id="PF18267"/>
    </source>
</evidence>
<evidence type="ECO:0000256" key="3">
    <source>
        <dbReference type="ARBA" id="ARBA00022827"/>
    </source>
</evidence>
<dbReference type="InterPro" id="IPR050260">
    <property type="entry name" value="FAD-bd_OxRdtase"/>
</dbReference>
<organism evidence="6">
    <name type="scientific">marine sediment metagenome</name>
    <dbReference type="NCBI Taxonomy" id="412755"/>
    <lineage>
        <taxon>unclassified sequences</taxon>
        <taxon>metagenomes</taxon>
        <taxon>ecological metagenomes</taxon>
    </lineage>
</organism>
<dbReference type="PANTHER" id="PTHR43429">
    <property type="entry name" value="PYRIDINE NUCLEOTIDE-DISULFIDE OXIDOREDUCTASE DOMAIN-CONTAINING"/>
    <property type="match status" value="1"/>
</dbReference>
<dbReference type="Gene3D" id="3.50.50.60">
    <property type="entry name" value="FAD/NAD(P)-binding domain"/>
    <property type="match status" value="2"/>
</dbReference>
<evidence type="ECO:0000259" key="4">
    <source>
        <dbReference type="Pfam" id="PF07992"/>
    </source>
</evidence>
<dbReference type="Pfam" id="PF18267">
    <property type="entry name" value="Rubredoxin_C"/>
    <property type="match status" value="1"/>
</dbReference>
<sequence length="400" mass="44570">MRVIIVGNGLAGVIAAKTLRELDKKVEIEVFAEEKYHYYPRPNLIEFLAGTIPFERMFAFPQEWYKEQNINIHLGKPVTRIFPDSQEIEVAGGKKEKYESLLLANGSFSFIPPFKGADKKGIFALRTLDDAFELLEYLKNHQRVVVIGGGLLGLEIAQAMKSRGARVDVVEFFDRLLPRQLDIQGASMLKAQVENMGINVHLGLATEEILGQNDARGLKFKGEREIEMDMAIVAAGVRSNIRLTKEAGLETDRGLVTDDYLQSSNAKIFGAGDVVQHRGRIYGIIPSSFNQARIVASNILGMKEKYEGTVPSNTLKVAGLDLTSVGLVNPEEGISEEFRKEKKEEGIYKKIVIQKGVVTGAIWMGTKKGVNEISRIISQKINIEKHKISLLEDDFDYSVL</sequence>
<dbReference type="PRINTS" id="PR00368">
    <property type="entry name" value="FADPNR"/>
</dbReference>
<keyword evidence="2" id="KW-0285">Flavoprotein</keyword>
<protein>
    <recommendedName>
        <fullName evidence="7">FAD/NAD(P)-binding domain-containing protein</fullName>
    </recommendedName>
</protein>
<dbReference type="InterPro" id="IPR016156">
    <property type="entry name" value="FAD/NAD-linked_Rdtase_dimer_sf"/>
</dbReference>
<keyword evidence="3" id="KW-0274">FAD</keyword>
<feature type="domain" description="FAD/NAD(P)-binding" evidence="4">
    <location>
        <begin position="1"/>
        <end position="278"/>
    </location>
</feature>
<dbReference type="Gene3D" id="3.30.390.30">
    <property type="match status" value="1"/>
</dbReference>
<dbReference type="InterPro" id="IPR023753">
    <property type="entry name" value="FAD/NAD-binding_dom"/>
</dbReference>
<reference evidence="6" key="1">
    <citation type="journal article" date="2015" name="Nature">
        <title>Complex archaea that bridge the gap between prokaryotes and eukaryotes.</title>
        <authorList>
            <person name="Spang A."/>
            <person name="Saw J.H."/>
            <person name="Jorgensen S.L."/>
            <person name="Zaremba-Niedzwiedzka K."/>
            <person name="Martijn J."/>
            <person name="Lind A.E."/>
            <person name="van Eijk R."/>
            <person name="Schleper C."/>
            <person name="Guy L."/>
            <person name="Ettema T.J."/>
        </authorList>
    </citation>
    <scope>NUCLEOTIDE SEQUENCE</scope>
</reference>
<dbReference type="GO" id="GO:0016491">
    <property type="term" value="F:oxidoreductase activity"/>
    <property type="evidence" value="ECO:0007669"/>
    <property type="project" value="InterPro"/>
</dbReference>
<dbReference type="Pfam" id="PF07992">
    <property type="entry name" value="Pyr_redox_2"/>
    <property type="match status" value="1"/>
</dbReference>
<evidence type="ECO:0000256" key="1">
    <source>
        <dbReference type="ARBA" id="ARBA00001974"/>
    </source>
</evidence>
<feature type="domain" description="NADH-rubredoxin oxidoreductase C-terminal" evidence="5">
    <location>
        <begin position="311"/>
        <end position="381"/>
    </location>
</feature>
<dbReference type="EMBL" id="LAZR01000953">
    <property type="protein sequence ID" value="KKN53884.1"/>
    <property type="molecule type" value="Genomic_DNA"/>
</dbReference>
<name>A0A0F9RGC8_9ZZZZ</name>
<dbReference type="AlphaFoldDB" id="A0A0F9RGC8"/>
<dbReference type="PANTHER" id="PTHR43429:SF3">
    <property type="entry name" value="NITRITE REDUCTASE [NAD(P)H]"/>
    <property type="match status" value="1"/>
</dbReference>
<evidence type="ECO:0000313" key="6">
    <source>
        <dbReference type="EMBL" id="KKN53884.1"/>
    </source>
</evidence>
<dbReference type="SUPFAM" id="SSF51905">
    <property type="entry name" value="FAD/NAD(P)-binding domain"/>
    <property type="match status" value="2"/>
</dbReference>
<dbReference type="InterPro" id="IPR041575">
    <property type="entry name" value="Rubredoxin_C"/>
</dbReference>
<dbReference type="InterPro" id="IPR036188">
    <property type="entry name" value="FAD/NAD-bd_sf"/>
</dbReference>
<evidence type="ECO:0008006" key="7">
    <source>
        <dbReference type="Google" id="ProtNLM"/>
    </source>
</evidence>
<evidence type="ECO:0000256" key="2">
    <source>
        <dbReference type="ARBA" id="ARBA00022630"/>
    </source>
</evidence>
<proteinExistence type="predicted"/>
<dbReference type="PRINTS" id="PR00411">
    <property type="entry name" value="PNDRDTASEI"/>
</dbReference>
<accession>A0A0F9RGC8</accession>
<comment type="cofactor">
    <cofactor evidence="1">
        <name>FAD</name>
        <dbReference type="ChEBI" id="CHEBI:57692"/>
    </cofactor>
</comment>